<dbReference type="PROSITE" id="PS51318">
    <property type="entry name" value="TAT"/>
    <property type="match status" value="1"/>
</dbReference>
<protein>
    <recommendedName>
        <fullName evidence="3">Tat pathway signal protein</fullName>
    </recommendedName>
</protein>
<keyword evidence="2" id="KW-1185">Reference proteome</keyword>
<dbReference type="EMBL" id="MPRK01000075">
    <property type="protein sequence ID" value="OOZ40843.1"/>
    <property type="molecule type" value="Genomic_DNA"/>
</dbReference>
<dbReference type="Proteomes" id="UP000190198">
    <property type="component" value="Unassembled WGS sequence"/>
</dbReference>
<evidence type="ECO:0000313" key="2">
    <source>
        <dbReference type="Proteomes" id="UP000190198"/>
    </source>
</evidence>
<gene>
    <name evidence="1" type="ORF">BOW52_05340</name>
</gene>
<dbReference type="InterPro" id="IPR010869">
    <property type="entry name" value="DUF1501"/>
</dbReference>
<proteinExistence type="predicted"/>
<organism evidence="1 2">
    <name type="scientific">Solemya elarraichensis gill symbiont</name>
    <dbReference type="NCBI Taxonomy" id="1918949"/>
    <lineage>
        <taxon>Bacteria</taxon>
        <taxon>Pseudomonadati</taxon>
        <taxon>Pseudomonadota</taxon>
        <taxon>Gammaproteobacteria</taxon>
        <taxon>sulfur-oxidizing symbionts</taxon>
    </lineage>
</organism>
<dbReference type="PANTHER" id="PTHR43737:SF1">
    <property type="entry name" value="DUF1501 DOMAIN-CONTAINING PROTEIN"/>
    <property type="match status" value="1"/>
</dbReference>
<reference evidence="1 2" key="1">
    <citation type="submission" date="2016-11" db="EMBL/GenBank/DDBJ databases">
        <title>Mixed transmission modes and dynamic genome evolution in an obligate animal-bacterial symbiosis.</title>
        <authorList>
            <person name="Russell S.L."/>
            <person name="Corbett-Detig R.B."/>
            <person name="Cavanaugh C.M."/>
        </authorList>
    </citation>
    <scope>NUCLEOTIDE SEQUENCE [LARGE SCALE GENOMIC DNA]</scope>
    <source>
        <strain evidence="1">Sp-SM6</strain>
    </source>
</reference>
<dbReference type="InterPro" id="IPR006311">
    <property type="entry name" value="TAT_signal"/>
</dbReference>
<sequence length="485" mass="52023">MMSKTTDLKRRQFLKQLALAAGGTSLLSYQGQLQLIQSAYAAGSSDYGNTLTDHKTLVCVFLFGGNDSFNMFIPYSGDQRTYYETARSGLEITKGVNPDQINPADVVEAYDPENPGISHGEYAFHPSMPNITSLYNSNKLAVVANTGNLIEPVTRAQYLDRKNNGILLPSGIFSHSHMQNYWQTSEEPNPGQVRTGWGGRMADMIMDTNSASSVQALYTMTGIHPWEVGNDVIQLSIGSSGLTNVSYINGSNDRSNAWSQILADSHLSANPLEETYAIASDSTKDSVAVIQSALAGAPDFGTITGNSLANQLRVAAQLISMRDDPLLNQRRQIIFVGLGGWDTHGNQLETHAYRLGQVDTALSLFQQAMDAEGYADSVTTFTASEFGRSLTINGDGTDHAWGAHALVMGGAVNGGKVLGTLPSLQLGAVGGQDDAGNDGRIIPTTAIDQYGAALAEWFGLNSSDIDDIFPNLTNFPSSNLPLLFT</sequence>
<dbReference type="Pfam" id="PF07394">
    <property type="entry name" value="DUF1501"/>
    <property type="match status" value="1"/>
</dbReference>
<evidence type="ECO:0008006" key="3">
    <source>
        <dbReference type="Google" id="ProtNLM"/>
    </source>
</evidence>
<evidence type="ECO:0000313" key="1">
    <source>
        <dbReference type="EMBL" id="OOZ40843.1"/>
    </source>
</evidence>
<dbReference type="AlphaFoldDB" id="A0A1T2L6Z4"/>
<comment type="caution">
    <text evidence="1">The sequence shown here is derived from an EMBL/GenBank/DDBJ whole genome shotgun (WGS) entry which is preliminary data.</text>
</comment>
<dbReference type="OrthoDB" id="9779968at2"/>
<name>A0A1T2L6Z4_9GAMM</name>
<accession>A0A1T2L6Z4</accession>
<dbReference type="PANTHER" id="PTHR43737">
    <property type="entry name" value="BLL7424 PROTEIN"/>
    <property type="match status" value="1"/>
</dbReference>